<gene>
    <name evidence="4" type="ORF">BDZ94DRAFT_791987</name>
</gene>
<evidence type="ECO:0000313" key="5">
    <source>
        <dbReference type="Proteomes" id="UP000807353"/>
    </source>
</evidence>
<sequence>MGELLSATKNGSVRHLFFRNNARTCLPEIEGAACLPKIFKQEIWGGPAPGKLKYLTAIEDPITCTKLPPGCCQSHSYSHTYPKHFLIMADTYTHTFDTPLYKGAVTLNTKLFINGKWVDPVVKATTDIINPATGKVLTKVAIGSSKDIDLAVAAAHNAYYTTWGLRCPGTTRGKLLNKLADLVEQHFDEFAALEALDAGKALEIVKHIDIPVTIAALRHYAGWADKVTGKVLETNENKVAYTRREPYGVVGAIVPWNVSTMMMAMKLGPALATGNTVVLKPSELTPLTALRLADLINEAGFPPGVVNMVNGYGDPVGEALTLHPGITKVSFTGSVGVGRKVMRAAAESNLKDVTLELGGKCPTIIFEDADLEQAVKWAVHGVYFNNGQSCINGSRIYVQDAIYDDFLARFTQASKEMAAATGDPFTQGMQLGPLISQTQFNRVLKYIEEGKKDGATVHLGGGRHGKEGYFIEPTIFTNTKPNMSIVRDEIFGPVSVIVKFTTEQEVIEAANDTSYGLATHLFSADISRALRVTNMMEAGTVWVNSVIAPDVNVPFGGYKQSGIGREFGEGGIDAYTQVKSVHVNIGARL</sequence>
<dbReference type="InterPro" id="IPR016163">
    <property type="entry name" value="Ald_DH_C"/>
</dbReference>
<evidence type="ECO:0000259" key="3">
    <source>
        <dbReference type="Pfam" id="PF00171"/>
    </source>
</evidence>
<dbReference type="FunFam" id="3.40.605.10:FF:000007">
    <property type="entry name" value="NAD/NADP-dependent betaine aldehyde dehydrogenase"/>
    <property type="match status" value="1"/>
</dbReference>
<protein>
    <submittedName>
        <fullName evidence="4">Aldehyde dehydrogenase</fullName>
    </submittedName>
</protein>
<dbReference type="FunFam" id="3.40.309.10:FF:000012">
    <property type="entry name" value="Betaine aldehyde dehydrogenase"/>
    <property type="match status" value="1"/>
</dbReference>
<evidence type="ECO:0000313" key="4">
    <source>
        <dbReference type="EMBL" id="KAF9461883.1"/>
    </source>
</evidence>
<dbReference type="PANTHER" id="PTHR11699">
    <property type="entry name" value="ALDEHYDE DEHYDROGENASE-RELATED"/>
    <property type="match status" value="1"/>
</dbReference>
<dbReference type="InterPro" id="IPR016161">
    <property type="entry name" value="Ald_DH/histidinol_DH"/>
</dbReference>
<dbReference type="InterPro" id="IPR016162">
    <property type="entry name" value="Ald_DH_N"/>
</dbReference>
<proteinExistence type="inferred from homology"/>
<dbReference type="PROSITE" id="PS00070">
    <property type="entry name" value="ALDEHYDE_DEHYDR_CYS"/>
    <property type="match status" value="1"/>
</dbReference>
<dbReference type="AlphaFoldDB" id="A0A9P5Y240"/>
<dbReference type="Gene3D" id="3.40.605.10">
    <property type="entry name" value="Aldehyde Dehydrogenase, Chain A, domain 1"/>
    <property type="match status" value="1"/>
</dbReference>
<dbReference type="SUPFAM" id="SSF53720">
    <property type="entry name" value="ALDH-like"/>
    <property type="match status" value="1"/>
</dbReference>
<dbReference type="Gene3D" id="3.40.309.10">
    <property type="entry name" value="Aldehyde Dehydrogenase, Chain A, domain 2"/>
    <property type="match status" value="1"/>
</dbReference>
<comment type="similarity">
    <text evidence="1">Belongs to the aldehyde dehydrogenase family.</text>
</comment>
<keyword evidence="2" id="KW-0560">Oxidoreductase</keyword>
<dbReference type="OrthoDB" id="310895at2759"/>
<dbReference type="Proteomes" id="UP000807353">
    <property type="component" value="Unassembled WGS sequence"/>
</dbReference>
<dbReference type="InterPro" id="IPR016160">
    <property type="entry name" value="Ald_DH_CS_CYS"/>
</dbReference>
<accession>A0A9P5Y240</accession>
<dbReference type="InterPro" id="IPR015590">
    <property type="entry name" value="Aldehyde_DH_dom"/>
</dbReference>
<comment type="caution">
    <text evidence="4">The sequence shown here is derived from an EMBL/GenBank/DDBJ whole genome shotgun (WGS) entry which is preliminary data.</text>
</comment>
<dbReference type="CDD" id="cd07091">
    <property type="entry name" value="ALDH_F1-2_Ald2-like"/>
    <property type="match status" value="1"/>
</dbReference>
<keyword evidence="5" id="KW-1185">Reference proteome</keyword>
<name>A0A9P5Y240_9AGAR</name>
<dbReference type="EMBL" id="MU150278">
    <property type="protein sequence ID" value="KAF9461883.1"/>
    <property type="molecule type" value="Genomic_DNA"/>
</dbReference>
<dbReference type="GO" id="GO:0004030">
    <property type="term" value="F:aldehyde dehydrogenase [NAD(P)+] activity"/>
    <property type="evidence" value="ECO:0007669"/>
    <property type="project" value="UniProtKB-ARBA"/>
</dbReference>
<dbReference type="FunFam" id="3.40.605.10:FF:000026">
    <property type="entry name" value="Aldehyde dehydrogenase, putative"/>
    <property type="match status" value="1"/>
</dbReference>
<evidence type="ECO:0000256" key="1">
    <source>
        <dbReference type="ARBA" id="ARBA00009986"/>
    </source>
</evidence>
<dbReference type="Pfam" id="PF00171">
    <property type="entry name" value="Aldedh"/>
    <property type="match status" value="1"/>
</dbReference>
<reference evidence="4" key="1">
    <citation type="submission" date="2020-11" db="EMBL/GenBank/DDBJ databases">
        <authorList>
            <consortium name="DOE Joint Genome Institute"/>
            <person name="Ahrendt S."/>
            <person name="Riley R."/>
            <person name="Andreopoulos W."/>
            <person name="Labutti K."/>
            <person name="Pangilinan J."/>
            <person name="Ruiz-Duenas F.J."/>
            <person name="Barrasa J.M."/>
            <person name="Sanchez-Garcia M."/>
            <person name="Camarero S."/>
            <person name="Miyauchi S."/>
            <person name="Serrano A."/>
            <person name="Linde D."/>
            <person name="Babiker R."/>
            <person name="Drula E."/>
            <person name="Ayuso-Fernandez I."/>
            <person name="Pacheco R."/>
            <person name="Padilla G."/>
            <person name="Ferreira P."/>
            <person name="Barriuso J."/>
            <person name="Kellner H."/>
            <person name="Castanera R."/>
            <person name="Alfaro M."/>
            <person name="Ramirez L."/>
            <person name="Pisabarro A.G."/>
            <person name="Kuo A."/>
            <person name="Tritt A."/>
            <person name="Lipzen A."/>
            <person name="He G."/>
            <person name="Yan M."/>
            <person name="Ng V."/>
            <person name="Cullen D."/>
            <person name="Martin F."/>
            <person name="Rosso M.-N."/>
            <person name="Henrissat B."/>
            <person name="Hibbett D."/>
            <person name="Martinez A.T."/>
            <person name="Grigoriev I.V."/>
        </authorList>
    </citation>
    <scope>NUCLEOTIDE SEQUENCE</scope>
    <source>
        <strain evidence="4">CBS 247.69</strain>
    </source>
</reference>
<evidence type="ECO:0000256" key="2">
    <source>
        <dbReference type="ARBA" id="ARBA00023002"/>
    </source>
</evidence>
<feature type="domain" description="Aldehyde dehydrogenase" evidence="3">
    <location>
        <begin position="117"/>
        <end position="581"/>
    </location>
</feature>
<organism evidence="4 5">
    <name type="scientific">Collybia nuda</name>
    <dbReference type="NCBI Taxonomy" id="64659"/>
    <lineage>
        <taxon>Eukaryota</taxon>
        <taxon>Fungi</taxon>
        <taxon>Dikarya</taxon>
        <taxon>Basidiomycota</taxon>
        <taxon>Agaricomycotina</taxon>
        <taxon>Agaricomycetes</taxon>
        <taxon>Agaricomycetidae</taxon>
        <taxon>Agaricales</taxon>
        <taxon>Tricholomatineae</taxon>
        <taxon>Clitocybaceae</taxon>
        <taxon>Collybia</taxon>
    </lineage>
</organism>